<dbReference type="Gene3D" id="1.25.40.10">
    <property type="entry name" value="Tetratricopeptide repeat domain"/>
    <property type="match status" value="1"/>
</dbReference>
<dbReference type="InterPro" id="IPR011990">
    <property type="entry name" value="TPR-like_helical_dom_sf"/>
</dbReference>
<gene>
    <name evidence="1" type="ORF">MNBD_NITROSPINAE02-2166</name>
</gene>
<dbReference type="AlphaFoldDB" id="A0A3B1CT02"/>
<accession>A0A3B1CT02</accession>
<dbReference type="EMBL" id="UOGE01000048">
    <property type="protein sequence ID" value="VAX19797.1"/>
    <property type="molecule type" value="Genomic_DNA"/>
</dbReference>
<organism evidence="1">
    <name type="scientific">hydrothermal vent metagenome</name>
    <dbReference type="NCBI Taxonomy" id="652676"/>
    <lineage>
        <taxon>unclassified sequences</taxon>
        <taxon>metagenomes</taxon>
        <taxon>ecological metagenomes</taxon>
    </lineage>
</organism>
<evidence type="ECO:0000313" key="1">
    <source>
        <dbReference type="EMBL" id="VAX19797.1"/>
    </source>
</evidence>
<dbReference type="SUPFAM" id="SSF48452">
    <property type="entry name" value="TPR-like"/>
    <property type="match status" value="1"/>
</dbReference>
<protein>
    <submittedName>
        <fullName evidence="1">Uncharacterized protein</fullName>
    </submittedName>
</protein>
<name>A0A3B1CT02_9ZZZZ</name>
<proteinExistence type="predicted"/>
<sequence>MTAQPKLKLNEIVEKINKLSLADRKNTFLLGQIKRDAQTLRKNDALSASIILGMVASIENNIDEMRSHHENALRINESDFFANINYAASLWKTWFLSEANDYYLKAYETNPSDYRVILNLVNNLLFMGRFKDANSWLIKLEKQFPDGQRDAKKFIEEALDFLNENKISEKDIKSYLDLAVSVLHSQGIFFTGRDVSFSEDEESRSISYEIKLDLPVRQIVDLNWKFAEKLAERDDLLDLVCKVNVSYTPWRER</sequence>
<reference evidence="1" key="1">
    <citation type="submission" date="2018-06" db="EMBL/GenBank/DDBJ databases">
        <authorList>
            <person name="Zhirakovskaya E."/>
        </authorList>
    </citation>
    <scope>NUCLEOTIDE SEQUENCE</scope>
</reference>